<accession>A0A9X3PAS1</accession>
<gene>
    <name evidence="3" type="ORF">O1R50_20310</name>
</gene>
<evidence type="ECO:0000313" key="4">
    <source>
        <dbReference type="Proteomes" id="UP001146067"/>
    </source>
</evidence>
<dbReference type="EMBL" id="JAPZVP010000018">
    <property type="protein sequence ID" value="MDA1361983.1"/>
    <property type="molecule type" value="Genomic_DNA"/>
</dbReference>
<feature type="region of interest" description="Disordered" evidence="1">
    <location>
        <begin position="64"/>
        <end position="91"/>
    </location>
</feature>
<feature type="compositionally biased region" description="Low complexity" evidence="1">
    <location>
        <begin position="30"/>
        <end position="40"/>
    </location>
</feature>
<dbReference type="AlphaFoldDB" id="A0A9X3PAS1"/>
<feature type="signal peptide" evidence="2">
    <location>
        <begin position="1"/>
        <end position="19"/>
    </location>
</feature>
<organism evidence="3 4">
    <name type="scientific">Glycomyces luteolus</name>
    <dbReference type="NCBI Taxonomy" id="2670330"/>
    <lineage>
        <taxon>Bacteria</taxon>
        <taxon>Bacillati</taxon>
        <taxon>Actinomycetota</taxon>
        <taxon>Actinomycetes</taxon>
        <taxon>Glycomycetales</taxon>
        <taxon>Glycomycetaceae</taxon>
        <taxon>Glycomyces</taxon>
    </lineage>
</organism>
<evidence type="ECO:0000256" key="2">
    <source>
        <dbReference type="SAM" id="SignalP"/>
    </source>
</evidence>
<dbReference type="Proteomes" id="UP001146067">
    <property type="component" value="Unassembled WGS sequence"/>
</dbReference>
<evidence type="ECO:0000256" key="1">
    <source>
        <dbReference type="SAM" id="MobiDB-lite"/>
    </source>
</evidence>
<dbReference type="RefSeq" id="WP_270112016.1">
    <property type="nucleotide sequence ID" value="NZ_JAPZVP010000018.1"/>
</dbReference>
<keyword evidence="2" id="KW-0732">Signal</keyword>
<feature type="chain" id="PRO_5040918701" evidence="2">
    <location>
        <begin position="20"/>
        <end position="187"/>
    </location>
</feature>
<sequence length="187" mass="19706">MRRHTIALLLGLLALSATACSDNDDGGGVASADGTATESASAEEAEELDGFEQALAYSECMRDNGIADFPDPEENGSGGVGLSLPEGVDPEDEDFKAAEEACEDMMPGPGEDATLDPEIYEALLDYSECMRENGITEFPDPEPNGGIIMNGEMGFDPESEEFQAADKACADLRPEGPDEPGNDSEDE</sequence>
<proteinExistence type="predicted"/>
<feature type="compositionally biased region" description="Acidic residues" evidence="1">
    <location>
        <begin position="177"/>
        <end position="187"/>
    </location>
</feature>
<comment type="caution">
    <text evidence="3">The sequence shown here is derived from an EMBL/GenBank/DDBJ whole genome shotgun (WGS) entry which is preliminary data.</text>
</comment>
<dbReference type="PROSITE" id="PS51257">
    <property type="entry name" value="PROKAR_LIPOPROTEIN"/>
    <property type="match status" value="1"/>
</dbReference>
<reference evidence="3" key="1">
    <citation type="submission" date="2022-12" db="EMBL/GenBank/DDBJ databases">
        <title>Gycomyces niveus sp.nov.,a novel actinomycete isolated from soil in Shouguan.</title>
        <authorList>
            <person name="Yang X."/>
        </authorList>
    </citation>
    <scope>NUCLEOTIDE SEQUENCE</scope>
    <source>
        <strain evidence="3">NEAU-A15</strain>
    </source>
</reference>
<name>A0A9X3PAS1_9ACTN</name>
<keyword evidence="4" id="KW-1185">Reference proteome</keyword>
<feature type="region of interest" description="Disordered" evidence="1">
    <location>
        <begin position="133"/>
        <end position="187"/>
    </location>
</feature>
<evidence type="ECO:0000313" key="3">
    <source>
        <dbReference type="EMBL" id="MDA1361983.1"/>
    </source>
</evidence>
<feature type="region of interest" description="Disordered" evidence="1">
    <location>
        <begin position="24"/>
        <end position="48"/>
    </location>
</feature>
<protein>
    <submittedName>
        <fullName evidence="3">Uncharacterized protein</fullName>
    </submittedName>
</protein>